<dbReference type="Proteomes" id="UP000306477">
    <property type="component" value="Unassembled WGS sequence"/>
</dbReference>
<keyword evidence="2" id="KW-1185">Reference proteome</keyword>
<dbReference type="OrthoDB" id="2878026at2"/>
<proteinExistence type="predicted"/>
<name>A0A4S3PSC4_9BACI</name>
<sequence>MVNQILGATEEWLSRELGSLAPSFIWSEAEQKEIYEIHDVKRWFAFLKEKGVIPNHFRLEAFTIPRLDSFDGDDMLVVYQEGALWTGYPLTRFTAFTGNWNKQGMLDFLNMLFPSMFVTEDNEMDSDAAVSDASKAEDLTSWGSINADTSDIVNTPTIEIEESSDLDEFDDEEVNYVVANYDEADFDDEFEDDYDSSFDEEFEVSKEASENVDAEYVSQLVEGISEKLGTSISAVEECVQEAIDLAAQKKGSKKLVRMMLEVEENLTDLQNMLTAEPDEE</sequence>
<evidence type="ECO:0000313" key="1">
    <source>
        <dbReference type="EMBL" id="THE12314.1"/>
    </source>
</evidence>
<dbReference type="EMBL" id="SLUB01000018">
    <property type="protein sequence ID" value="THE12314.1"/>
    <property type="molecule type" value="Genomic_DNA"/>
</dbReference>
<reference evidence="1 2" key="1">
    <citation type="journal article" date="2019" name="Indoor Air">
        <title>Impacts of indoor surface finishes on bacterial viability.</title>
        <authorList>
            <person name="Hu J."/>
            <person name="Maamar S.B."/>
            <person name="Glawe A.J."/>
            <person name="Gottel N."/>
            <person name="Gilbert J.A."/>
            <person name="Hartmann E.M."/>
        </authorList>
    </citation>
    <scope>NUCLEOTIDE SEQUENCE [LARGE SCALE GENOMIC DNA]</scope>
    <source>
        <strain evidence="1 2">AF060A6</strain>
    </source>
</reference>
<protein>
    <submittedName>
        <fullName evidence="1">Uncharacterized protein</fullName>
    </submittedName>
</protein>
<dbReference type="RefSeq" id="WP_136379755.1">
    <property type="nucleotide sequence ID" value="NZ_SLUB01000018.1"/>
</dbReference>
<gene>
    <name evidence="1" type="ORF">E1I69_11470</name>
</gene>
<evidence type="ECO:0000313" key="2">
    <source>
        <dbReference type="Proteomes" id="UP000306477"/>
    </source>
</evidence>
<accession>A0A4S3PSC4</accession>
<comment type="caution">
    <text evidence="1">The sequence shown here is derived from an EMBL/GenBank/DDBJ whole genome shotgun (WGS) entry which is preliminary data.</text>
</comment>
<dbReference type="AlphaFoldDB" id="A0A4S3PSC4"/>
<organism evidence="1 2">
    <name type="scientific">Bacillus timonensis</name>
    <dbReference type="NCBI Taxonomy" id="1033734"/>
    <lineage>
        <taxon>Bacteria</taxon>
        <taxon>Bacillati</taxon>
        <taxon>Bacillota</taxon>
        <taxon>Bacilli</taxon>
        <taxon>Bacillales</taxon>
        <taxon>Bacillaceae</taxon>
        <taxon>Bacillus</taxon>
    </lineage>
</organism>